<proteinExistence type="predicted"/>
<gene>
    <name evidence="1" type="ORF">GX426_03930</name>
</gene>
<comment type="caution">
    <text evidence="1">The sequence shown here is derived from an EMBL/GenBank/DDBJ whole genome shotgun (WGS) entry which is preliminary data.</text>
</comment>
<accession>A0A7K4AGW3</accession>
<name>A0A7K4AGW3_METSH</name>
<reference evidence="1 2" key="1">
    <citation type="journal article" date="2020" name="Biotechnol. Biofuels">
        <title>New insights from the biogas microbiome by comprehensive genome-resolved metagenomics of nearly 1600 species originating from multiple anaerobic digesters.</title>
        <authorList>
            <person name="Campanaro S."/>
            <person name="Treu L."/>
            <person name="Rodriguez-R L.M."/>
            <person name="Kovalovszki A."/>
            <person name="Ziels R.M."/>
            <person name="Maus I."/>
            <person name="Zhu X."/>
            <person name="Kougias P.G."/>
            <person name="Basile A."/>
            <person name="Luo G."/>
            <person name="Schluter A."/>
            <person name="Konstantinidis K.T."/>
            <person name="Angelidaki I."/>
        </authorList>
    </citation>
    <scope>NUCLEOTIDE SEQUENCE [LARGE SCALE GENOMIC DNA]</scope>
    <source>
        <strain evidence="1">AS27yjCOA_157</strain>
    </source>
</reference>
<evidence type="ECO:0000313" key="2">
    <source>
        <dbReference type="Proteomes" id="UP000544742"/>
    </source>
</evidence>
<feature type="non-terminal residue" evidence="1">
    <location>
        <position position="1"/>
    </location>
</feature>
<organism evidence="1 2">
    <name type="scientific">Methanothrix soehngenii</name>
    <name type="common">Methanosaeta concilii</name>
    <dbReference type="NCBI Taxonomy" id="2223"/>
    <lineage>
        <taxon>Archaea</taxon>
        <taxon>Methanobacteriati</taxon>
        <taxon>Methanobacteriota</taxon>
        <taxon>Stenosarchaea group</taxon>
        <taxon>Methanomicrobia</taxon>
        <taxon>Methanotrichales</taxon>
        <taxon>Methanotrichaceae</taxon>
        <taxon>Methanothrix</taxon>
    </lineage>
</organism>
<sequence>MESGLSVITRVTEGERADYQTRLAEHNEKIREACDQVGANYFLFQTDRPIFDAFSEMLTRAVVWKT</sequence>
<dbReference type="Proteomes" id="UP000544742">
    <property type="component" value="Unassembled WGS sequence"/>
</dbReference>
<protein>
    <submittedName>
        <fullName evidence="1">DUF58 domain-containing protein</fullName>
    </submittedName>
</protein>
<evidence type="ECO:0000313" key="1">
    <source>
        <dbReference type="EMBL" id="NLJ22240.1"/>
    </source>
</evidence>
<dbReference type="AlphaFoldDB" id="A0A7K4AGW3"/>
<dbReference type="EMBL" id="JAAYUN010000070">
    <property type="protein sequence ID" value="NLJ22240.1"/>
    <property type="molecule type" value="Genomic_DNA"/>
</dbReference>